<dbReference type="SUPFAM" id="SSF46689">
    <property type="entry name" value="Homeodomain-like"/>
    <property type="match status" value="1"/>
</dbReference>
<feature type="modified residue" description="4-aspartylphosphate" evidence="9">
    <location>
        <position position="1040"/>
    </location>
</feature>
<evidence type="ECO:0000313" key="15">
    <source>
        <dbReference type="Proteomes" id="UP000261223"/>
    </source>
</evidence>
<dbReference type="Pfam" id="PF00512">
    <property type="entry name" value="HisKA"/>
    <property type="match status" value="1"/>
</dbReference>
<dbReference type="Gene3D" id="3.40.50.2300">
    <property type="match status" value="1"/>
</dbReference>
<dbReference type="InterPro" id="IPR001789">
    <property type="entry name" value="Sig_transdc_resp-reg_receiver"/>
</dbReference>
<dbReference type="InterPro" id="IPR003594">
    <property type="entry name" value="HATPase_dom"/>
</dbReference>
<dbReference type="Gene3D" id="2.130.10.10">
    <property type="entry name" value="YVTN repeat-like/Quinoprotein amine dehydrogenase"/>
    <property type="match status" value="3"/>
</dbReference>
<keyword evidence="7" id="KW-0238">DNA-binding</keyword>
<dbReference type="InterPro" id="IPR013783">
    <property type="entry name" value="Ig-like_fold"/>
</dbReference>
<dbReference type="Pfam" id="PF02518">
    <property type="entry name" value="HATPase_c"/>
    <property type="match status" value="1"/>
</dbReference>
<dbReference type="PANTHER" id="PTHR43547:SF2">
    <property type="entry name" value="HYBRID SIGNAL TRANSDUCTION HISTIDINE KINASE C"/>
    <property type="match status" value="1"/>
</dbReference>
<accession>A0A3E4UV77</accession>
<dbReference type="Pfam" id="PF00072">
    <property type="entry name" value="Response_reg"/>
    <property type="match status" value="1"/>
</dbReference>
<organism evidence="14 15">
    <name type="scientific">Bacteroides stercoris</name>
    <dbReference type="NCBI Taxonomy" id="46506"/>
    <lineage>
        <taxon>Bacteria</taxon>
        <taxon>Pseudomonadati</taxon>
        <taxon>Bacteroidota</taxon>
        <taxon>Bacteroidia</taxon>
        <taxon>Bacteroidales</taxon>
        <taxon>Bacteroidaceae</taxon>
        <taxon>Bacteroides</taxon>
    </lineage>
</organism>
<keyword evidence="8" id="KW-0804">Transcription</keyword>
<evidence type="ECO:0000256" key="4">
    <source>
        <dbReference type="ARBA" id="ARBA00022679"/>
    </source>
</evidence>
<dbReference type="PROSITE" id="PS01124">
    <property type="entry name" value="HTH_ARAC_FAMILY_2"/>
    <property type="match status" value="1"/>
</dbReference>
<dbReference type="InterPro" id="IPR004358">
    <property type="entry name" value="Sig_transdc_His_kin-like_C"/>
</dbReference>
<evidence type="ECO:0000256" key="3">
    <source>
        <dbReference type="ARBA" id="ARBA00022553"/>
    </source>
</evidence>
<keyword evidence="10" id="KW-0812">Transmembrane</keyword>
<dbReference type="InterPro" id="IPR009057">
    <property type="entry name" value="Homeodomain-like_sf"/>
</dbReference>
<evidence type="ECO:0000256" key="1">
    <source>
        <dbReference type="ARBA" id="ARBA00000085"/>
    </source>
</evidence>
<dbReference type="Gene3D" id="2.60.40.10">
    <property type="entry name" value="Immunoglobulins"/>
    <property type="match status" value="1"/>
</dbReference>
<dbReference type="SUPFAM" id="SSF55874">
    <property type="entry name" value="ATPase domain of HSP90 chaperone/DNA topoisomerase II/histidine kinase"/>
    <property type="match status" value="1"/>
</dbReference>
<keyword evidence="10" id="KW-1133">Transmembrane helix</keyword>
<dbReference type="Pfam" id="PF07494">
    <property type="entry name" value="Reg_prop"/>
    <property type="match status" value="1"/>
</dbReference>
<dbReference type="SUPFAM" id="SSF50998">
    <property type="entry name" value="Quinoprotein alcohol dehydrogenase-like"/>
    <property type="match status" value="2"/>
</dbReference>
<evidence type="ECO:0000256" key="5">
    <source>
        <dbReference type="ARBA" id="ARBA00022777"/>
    </source>
</evidence>
<dbReference type="SMART" id="SM00342">
    <property type="entry name" value="HTH_ARAC"/>
    <property type="match status" value="1"/>
</dbReference>
<dbReference type="CDD" id="cd00082">
    <property type="entry name" value="HisKA"/>
    <property type="match status" value="1"/>
</dbReference>
<dbReference type="Pfam" id="PF07495">
    <property type="entry name" value="Y_Y_Y"/>
    <property type="match status" value="1"/>
</dbReference>
<dbReference type="PANTHER" id="PTHR43547">
    <property type="entry name" value="TWO-COMPONENT HISTIDINE KINASE"/>
    <property type="match status" value="1"/>
</dbReference>
<dbReference type="InterPro" id="IPR011110">
    <property type="entry name" value="Reg_prop"/>
</dbReference>
<dbReference type="SMART" id="SM00448">
    <property type="entry name" value="REC"/>
    <property type="match status" value="1"/>
</dbReference>
<sequence length="1241" mass="139850">MREVTAVVRDDDGFVWAASRTGVLRVATDDYQLYSLPFTTTDVMQIKMACRGGLLVVATQNGQIFRYNRVLDKFDLWFTFSSLLGNEDWVTNLLIDVDGKVWISTSTGIFLWTGEEIVRAFDNIAGISNMTLLEGCYALAFVQSSIYRINTRNRTKTKLQGHLPYIISSARYDAHTHRVWIGTYNAGLWQYDLIGQMLRKAAIPQFPKLIVRDILIPDTTSLWVGVDGGGIWILDSETCQVRQVLRENLDNPSSLRGNSVYSLLVDDHRVWTATNSGGLQYTEITRSNVEHLVHGINNPQSLHNNEVNHIVTDSRGNLWIATNDGISLREAYTHRWKQLYRGCQQVFLSLATDKKGRIYAGTYGEGLYVLDETTGRKLHHYTSRDGNIFGAGGFVFATYVDSEGDVWMGGVKGNVYCCNAIDGKLRAYDTQPVYCFAELSPGQILLGCAYGLLLMDKETGKFDILLSGYTVHDIAVADRIIWVCTSGGVIGLNMHTAEQVRITTQQGLPSNYTKSILLANNNLWIGTDNGLCCYNLFHKQIRTFATQPQLANVSFSVNAACQLPDGRLAFGSNNGVVLFYPSKINTIHPSGRIYFSDIHVSGRSIRETVDFNLSVPIDSLSTLHLNYPQNSFTLSVLPLGSVSKSVSFSWRLVGQDETWSTYTTNRYINYTNLPAGNYTLCIRLYDGSLLSQRQLSIVVEPPFWQTVWFRLLVVTVIISLLFLVIRYYVQYLHHRYSNEKIRFFTRMAHDIRTSLMLIKAPIEELHKEKSLSQWGTRCLTLASEQTARLSDTVTQLLDFEKLDVGCEQPLFTDFNLTDLIRRRTGIYASYAAGKQIDIKVDLMPEDYWVQADVRMLERVVDNLLSNAVKYSTSGELIEVTFTGKATEWVLRVKDYGIGISKAAQRKLFHEFYRSDNAVNAQIVGSGIGLLMTKRYISIHGGKITVTSELGVGTTFDITVPLRLASQMKTADVPVADKIEMSENGDLAVHDMHILIVEDNHALCEFMVHPLREHFRVTTANDGQQAWEMLNDLQPDLIVSDVVMPRMDGFELCRKIKSTYETSHIPVILLTALSDKTNQLHGLGLGADNYLVKPFDMALLASRITSIIRNRRTVLQKALEAKRDDVRSIVANRMNDEFIKKAVECVRANIANENFGKEEFASALALSQSLLYKKIKALTNLSVVEFIRSIRLNYAMEKLRSGEYNVTEVSEMCGFNTSAYFSKVFKEYFGKTPTEVMQNSAL</sequence>
<proteinExistence type="predicted"/>
<dbReference type="GO" id="GO:0003700">
    <property type="term" value="F:DNA-binding transcription factor activity"/>
    <property type="evidence" value="ECO:0007669"/>
    <property type="project" value="InterPro"/>
</dbReference>
<evidence type="ECO:0000256" key="6">
    <source>
        <dbReference type="ARBA" id="ARBA00023015"/>
    </source>
</evidence>
<dbReference type="SMART" id="SM00388">
    <property type="entry name" value="HisKA"/>
    <property type="match status" value="1"/>
</dbReference>
<feature type="domain" description="HTH araC/xylS-type" evidence="11">
    <location>
        <begin position="1139"/>
        <end position="1238"/>
    </location>
</feature>
<dbReference type="SUPFAM" id="SSF52172">
    <property type="entry name" value="CheY-like"/>
    <property type="match status" value="1"/>
</dbReference>
<dbReference type="InterPro" id="IPR011047">
    <property type="entry name" value="Quinoprotein_ADH-like_sf"/>
</dbReference>
<name>A0A3E4UV77_BACSE</name>
<dbReference type="GO" id="GO:0000155">
    <property type="term" value="F:phosphorelay sensor kinase activity"/>
    <property type="evidence" value="ECO:0007669"/>
    <property type="project" value="InterPro"/>
</dbReference>
<keyword evidence="6" id="KW-0805">Transcription regulation</keyword>
<evidence type="ECO:0000259" key="11">
    <source>
        <dbReference type="PROSITE" id="PS01124"/>
    </source>
</evidence>
<evidence type="ECO:0000256" key="8">
    <source>
        <dbReference type="ARBA" id="ARBA00023163"/>
    </source>
</evidence>
<evidence type="ECO:0000259" key="13">
    <source>
        <dbReference type="PROSITE" id="PS50110"/>
    </source>
</evidence>
<dbReference type="PROSITE" id="PS50109">
    <property type="entry name" value="HIS_KIN"/>
    <property type="match status" value="1"/>
</dbReference>
<dbReference type="SMART" id="SM00387">
    <property type="entry name" value="HATPase_c"/>
    <property type="match status" value="1"/>
</dbReference>
<feature type="domain" description="Response regulatory" evidence="13">
    <location>
        <begin position="992"/>
        <end position="1107"/>
    </location>
</feature>
<evidence type="ECO:0000256" key="2">
    <source>
        <dbReference type="ARBA" id="ARBA00012438"/>
    </source>
</evidence>
<dbReference type="Gene3D" id="1.10.10.60">
    <property type="entry name" value="Homeodomain-like"/>
    <property type="match status" value="1"/>
</dbReference>
<dbReference type="Gene3D" id="1.10.287.130">
    <property type="match status" value="1"/>
</dbReference>
<dbReference type="AlphaFoldDB" id="A0A3E4UV77"/>
<dbReference type="InterPro" id="IPR018060">
    <property type="entry name" value="HTH_AraC"/>
</dbReference>
<dbReference type="GO" id="GO:0043565">
    <property type="term" value="F:sequence-specific DNA binding"/>
    <property type="evidence" value="ECO:0007669"/>
    <property type="project" value="InterPro"/>
</dbReference>
<dbReference type="InterPro" id="IPR011006">
    <property type="entry name" value="CheY-like_superfamily"/>
</dbReference>
<dbReference type="InterPro" id="IPR036890">
    <property type="entry name" value="HATPase_C_sf"/>
</dbReference>
<dbReference type="PRINTS" id="PR00344">
    <property type="entry name" value="BCTRLSENSOR"/>
</dbReference>
<keyword evidence="5" id="KW-0418">Kinase</keyword>
<dbReference type="InterPro" id="IPR005467">
    <property type="entry name" value="His_kinase_dom"/>
</dbReference>
<dbReference type="Gene3D" id="3.30.565.10">
    <property type="entry name" value="Histidine kinase-like ATPase, C-terminal domain"/>
    <property type="match status" value="1"/>
</dbReference>
<feature type="domain" description="Histidine kinase" evidence="12">
    <location>
        <begin position="746"/>
        <end position="963"/>
    </location>
</feature>
<feature type="transmembrane region" description="Helical" evidence="10">
    <location>
        <begin position="707"/>
        <end position="729"/>
    </location>
</feature>
<protein>
    <recommendedName>
        <fullName evidence="2">histidine kinase</fullName>
        <ecNumber evidence="2">2.7.13.3</ecNumber>
    </recommendedName>
</protein>
<dbReference type="Pfam" id="PF12833">
    <property type="entry name" value="HTH_18"/>
    <property type="match status" value="1"/>
</dbReference>
<dbReference type="InterPro" id="IPR003661">
    <property type="entry name" value="HisK_dim/P_dom"/>
</dbReference>
<reference evidence="14 15" key="1">
    <citation type="submission" date="2018-08" db="EMBL/GenBank/DDBJ databases">
        <title>A genome reference for cultivated species of the human gut microbiota.</title>
        <authorList>
            <person name="Zou Y."/>
            <person name="Xue W."/>
            <person name="Luo G."/>
        </authorList>
    </citation>
    <scope>NUCLEOTIDE SEQUENCE [LARGE SCALE GENOMIC DNA]</scope>
    <source>
        <strain evidence="14 15">TF03-6</strain>
    </source>
</reference>
<evidence type="ECO:0000313" key="14">
    <source>
        <dbReference type="EMBL" id="RGM16436.1"/>
    </source>
</evidence>
<dbReference type="EMBL" id="QSSV01000001">
    <property type="protein sequence ID" value="RGM16436.1"/>
    <property type="molecule type" value="Genomic_DNA"/>
</dbReference>
<keyword evidence="4" id="KW-0808">Transferase</keyword>
<dbReference type="InterPro" id="IPR015943">
    <property type="entry name" value="WD40/YVTN_repeat-like_dom_sf"/>
</dbReference>
<evidence type="ECO:0000256" key="10">
    <source>
        <dbReference type="SAM" id="Phobius"/>
    </source>
</evidence>
<evidence type="ECO:0000256" key="9">
    <source>
        <dbReference type="PROSITE-ProRule" id="PRU00169"/>
    </source>
</evidence>
<keyword evidence="10" id="KW-0472">Membrane</keyword>
<dbReference type="PROSITE" id="PS00041">
    <property type="entry name" value="HTH_ARAC_FAMILY_1"/>
    <property type="match status" value="1"/>
</dbReference>
<comment type="caution">
    <text evidence="14">The sequence shown here is derived from an EMBL/GenBank/DDBJ whole genome shotgun (WGS) entry which is preliminary data.</text>
</comment>
<dbReference type="InterPro" id="IPR018062">
    <property type="entry name" value="HTH_AraC-typ_CS"/>
</dbReference>
<evidence type="ECO:0000256" key="7">
    <source>
        <dbReference type="ARBA" id="ARBA00023125"/>
    </source>
</evidence>
<dbReference type="Proteomes" id="UP000261223">
    <property type="component" value="Unassembled WGS sequence"/>
</dbReference>
<comment type="catalytic activity">
    <reaction evidence="1">
        <text>ATP + protein L-histidine = ADP + protein N-phospho-L-histidine.</text>
        <dbReference type="EC" id="2.7.13.3"/>
    </reaction>
</comment>
<dbReference type="InterPro" id="IPR011123">
    <property type="entry name" value="Y_Y_Y"/>
</dbReference>
<dbReference type="InterPro" id="IPR036097">
    <property type="entry name" value="HisK_dim/P_sf"/>
</dbReference>
<evidence type="ECO:0000259" key="12">
    <source>
        <dbReference type="PROSITE" id="PS50109"/>
    </source>
</evidence>
<dbReference type="PROSITE" id="PS50110">
    <property type="entry name" value="RESPONSE_REGULATORY"/>
    <property type="match status" value="1"/>
</dbReference>
<dbReference type="FunFam" id="3.30.565.10:FF:000006">
    <property type="entry name" value="Sensor histidine kinase WalK"/>
    <property type="match status" value="1"/>
</dbReference>
<gene>
    <name evidence="14" type="ORF">DXC34_00395</name>
</gene>
<dbReference type="EC" id="2.7.13.3" evidence="2"/>
<keyword evidence="3 9" id="KW-0597">Phosphoprotein</keyword>
<dbReference type="SUPFAM" id="SSF47384">
    <property type="entry name" value="Homodimeric domain of signal transducing histidine kinase"/>
    <property type="match status" value="1"/>
</dbReference>